<dbReference type="RefSeq" id="WP_008800684.1">
    <property type="nucleotide sequence ID" value="NZ_GG657971.1"/>
</dbReference>
<evidence type="ECO:0000256" key="1">
    <source>
        <dbReference type="ARBA" id="ARBA00022612"/>
    </source>
</evidence>
<keyword evidence="3" id="KW-0812">Transmembrane</keyword>
<dbReference type="InterPro" id="IPR010090">
    <property type="entry name" value="Phage_tape_meas"/>
</dbReference>
<keyword evidence="2" id="KW-0175">Coiled coil</keyword>
<feature type="domain" description="Phage tail tape measure protein" evidence="4">
    <location>
        <begin position="141"/>
        <end position="326"/>
    </location>
</feature>
<feature type="coiled-coil region" evidence="2">
    <location>
        <begin position="757"/>
        <end position="861"/>
    </location>
</feature>
<dbReference type="Pfam" id="PF10145">
    <property type="entry name" value="PhageMin_Tail"/>
    <property type="match status" value="1"/>
</dbReference>
<feature type="coiled-coil region" evidence="2">
    <location>
        <begin position="38"/>
        <end position="88"/>
    </location>
</feature>
<dbReference type="OrthoDB" id="94923at2"/>
<keyword evidence="3" id="KW-1133">Transmembrane helix</keyword>
<evidence type="ECO:0000256" key="3">
    <source>
        <dbReference type="SAM" id="Phobius"/>
    </source>
</evidence>
<organism evidence="5 6">
    <name type="scientific">Fusobacterium gonidiaformans 3-1-5R</name>
    <dbReference type="NCBI Taxonomy" id="469605"/>
    <lineage>
        <taxon>Bacteria</taxon>
        <taxon>Fusobacteriati</taxon>
        <taxon>Fusobacteriota</taxon>
        <taxon>Fusobacteriia</taxon>
        <taxon>Fusobacteriales</taxon>
        <taxon>Fusobacteriaceae</taxon>
        <taxon>Fusobacterium</taxon>
    </lineage>
</organism>
<keyword evidence="3" id="KW-0472">Membrane</keyword>
<evidence type="ECO:0000259" key="4">
    <source>
        <dbReference type="Pfam" id="PF10145"/>
    </source>
</evidence>
<feature type="transmembrane region" description="Helical" evidence="3">
    <location>
        <begin position="1005"/>
        <end position="1029"/>
    </location>
</feature>
<gene>
    <name evidence="5" type="ORF">FSBG_00102</name>
</gene>
<dbReference type="PANTHER" id="PTHR37813:SF1">
    <property type="entry name" value="FELS-2 PROPHAGE PROTEIN"/>
    <property type="match status" value="1"/>
</dbReference>
<reference evidence="5 6" key="1">
    <citation type="submission" date="2009-02" db="EMBL/GenBank/DDBJ databases">
        <title>The Genome Sequence of Fusobacterium sp. 3_1_5R.</title>
        <authorList>
            <consortium name="The Broad Institute Genome Sequencing Platform"/>
            <person name="Ward D."/>
            <person name="Young S.K."/>
            <person name="Kodira C.D."/>
            <person name="Zeng Q."/>
            <person name="Koehrsen M."/>
            <person name="Alvarado L."/>
            <person name="Berlin A."/>
            <person name="Borenstein D."/>
            <person name="Chen Z."/>
            <person name="Engels R."/>
            <person name="Freedman E."/>
            <person name="Gellesch M."/>
            <person name="Goldberg J."/>
            <person name="Griggs A."/>
            <person name="Gujja S."/>
            <person name="Heiman D."/>
            <person name="Hepburn T."/>
            <person name="Howarth C."/>
            <person name="Jen D."/>
            <person name="Larson L."/>
            <person name="Lewis B."/>
            <person name="Mehta T."/>
            <person name="Park D."/>
            <person name="Pearson M."/>
            <person name="Roberts A."/>
            <person name="Saif S."/>
            <person name="Shea T."/>
            <person name="Shenoy N."/>
            <person name="Sisk P."/>
            <person name="Stolte C."/>
            <person name="Sykes S."/>
            <person name="Walk T."/>
            <person name="White J."/>
            <person name="Yandava C."/>
            <person name="Allen-Vercoe E."/>
            <person name="Strauss J."/>
            <person name="Ambrose C."/>
            <person name="Lander E."/>
            <person name="Nusbaum C."/>
            <person name="Galagan J."/>
            <person name="Birren B."/>
        </authorList>
    </citation>
    <scope>NUCLEOTIDE SEQUENCE [LARGE SCALE GENOMIC DNA]</scope>
    <source>
        <strain evidence="5 6">3_1_5R</strain>
    </source>
</reference>
<protein>
    <submittedName>
        <fullName evidence="5">Phage tail tape measure protein, TP901 family</fullName>
    </submittedName>
</protein>
<keyword evidence="1" id="KW-1188">Viral release from host cell</keyword>
<evidence type="ECO:0000313" key="5">
    <source>
        <dbReference type="EMBL" id="EFS20605.1"/>
    </source>
</evidence>
<keyword evidence="6" id="KW-1185">Reference proteome</keyword>
<name>E5BES4_9FUSO</name>
<feature type="transmembrane region" description="Helical" evidence="3">
    <location>
        <begin position="563"/>
        <end position="589"/>
    </location>
</feature>
<accession>E5BES4</accession>
<dbReference type="PANTHER" id="PTHR37813">
    <property type="entry name" value="FELS-2 PROPHAGE PROTEIN"/>
    <property type="match status" value="1"/>
</dbReference>
<dbReference type="EMBL" id="GG657971">
    <property type="protein sequence ID" value="EFS20605.1"/>
    <property type="molecule type" value="Genomic_DNA"/>
</dbReference>
<dbReference type="HOGENOM" id="CLU_247381_0_0_0"/>
<proteinExistence type="predicted"/>
<dbReference type="BioCyc" id="FSP469605-HMP:GTSP-103-MONOMER"/>
<evidence type="ECO:0000256" key="2">
    <source>
        <dbReference type="SAM" id="Coils"/>
    </source>
</evidence>
<evidence type="ECO:0000313" key="6">
    <source>
        <dbReference type="Proteomes" id="UP000002975"/>
    </source>
</evidence>
<sequence length="1566" mass="173501">MIDNNMTMIVSLKDEASPEFKKMATRFGMSTSDFKKYLKDMMAKAKEMEQQINKLDFKKLQENIKTLRQEAQTQLAEMKKSLESLKEKSKDVFLSIEKWTTRAVTAIVAYTTIAGKQFADLETNIKKVETISDDSFKKISKEVRNMAMDSGTSSKELAGALYEIVSAVGDVPEKYKILEYSNKLAIAGFTDTTTAVDVLTTILNGYGMEMSQVNRVSDILIQTQNKGKIVVSELAQYMGPIISTAKLAKVSLEELAGAMATMTANGVKAPEASTYLKNMMNELIKTGTDADKAFKKIYGKSFLQFKEQGGTLQEALISLNESAKKSGMTLIDVFSSIRSSSGALVLANNMDKFIDSLKAMENAGGTTDKAFQKMMDTFTQKFKQVKEILKEFGLRIFETIAPQIDKLMEKIKSIDVDKVFSQENINNVVGFGKAIVTLGIALKGLKFANGFLEGLRVLTGAEVKKDMLSVLKNGLGAMKNNVKAQGLGVMAHFARRTPEQMQLPGMGTTSVPKTSMFAGMLSSFQGIIGKFKALFAGGFTGALKSLGSVIGRIIPYILGSVKVFAALLGKLALIGGVVAAVILALKLLWNILSKNKNVTQVWGKVLTNLKDFISNIIYVGKQLYTFLLNTFTGNGVFGMVGKAIGGLASALGSFFNWILEKANWFLKFIGKGLERANTGDDKKSYWGNAYNPNNSNDGFLSVPSGIGKTKKENKDTILGGNVADLANSAQETANKFREGFEKLMSEIGANITKEFTNEEKLAELEKAKGKYGKYIEEINRAINNVKLDILAEKISYLSKGINIESMEKSFEQKKKDLEQMIEAQKELIERNKIKGIDEYPLKELEDQLKNMEYTLRKLPLDEQKEKLQEFAEAIEKMPIDEQISRYNALIPAIEGQIAIVEQMVNDGLLDEKVLKDYKKNLDEIKKKQQEVQAQGLTTWGKWGQGIQLLANTFSQLGSATGSKTMSGIGNILGNVFSIGSAMKNWGGMSSITGMFSKAGSFSGGMASLGAVAGAVTGGIALVGTIGSLIGRSGKKKAAKIDARNKENEEAYKKQISALHQLTQAIQQNSERIKSFADRMLTDVAKNPTIRMIVGGENNFDLLHNSMIGGKHFADIVALEKGSARYRSGFRHKHKSTYTKVDIGEAELLRYLGFDKRELDAFTDSEMKQLDNVLNQVNHETLRRATGRNLTESSIEEWKKQVHEFVEQIKYLEREKADLFKGSTLESFSGVEYKTEKELIKEYTEQFKQMGLVGEQYNKTIKEMAKNNQVLITSMLDVRNSTIEGFASGNGGFLTSMKSYFEKIFKNASSVAYDLVFSDLDHYLTQAFEKISNKLVDIKKSGKLDFKGLFSDFDFEKIKNLDIMEKQVKQSLDVIKKELLSRGVDLSLINKMLPWSDFNDRINSLKNALSSAMSAGLEEHKFSSFTKALGQSLYDSVKNSLIKAFSESALYQGMIEKFIKAEDFQSQLEKAGNFKEALRIADGIMKKFGYELEANGLGGFDGINNIRREEDTQLGNAYYTDKAANVNINVTNNFYAEVYGVDDLDTRIAKGTESGIKNWLNRPNGSN</sequence>
<dbReference type="Proteomes" id="UP000002975">
    <property type="component" value="Unassembled WGS sequence"/>
</dbReference>
<feature type="transmembrane region" description="Helical" evidence="3">
    <location>
        <begin position="533"/>
        <end position="551"/>
    </location>
</feature>
<dbReference type="NCBIfam" id="TIGR01760">
    <property type="entry name" value="tape_meas_TP901"/>
    <property type="match status" value="1"/>
</dbReference>